<reference evidence="2" key="2">
    <citation type="submission" date="2024-02" db="EMBL/GenBank/DDBJ databases">
        <authorList>
            <person name="Prathaban M."/>
            <person name="Mythili R."/>
            <person name="Sharmila Devi N."/>
            <person name="Sobanaa M."/>
            <person name="Prathiviraj R."/>
            <person name="Selvin J."/>
        </authorList>
    </citation>
    <scope>NUCLEOTIDE SEQUENCE</scope>
    <source>
        <strain evidence="2">MP1014</strain>
    </source>
</reference>
<feature type="domain" description="DUF4097" evidence="1">
    <location>
        <begin position="24"/>
        <end position="211"/>
    </location>
</feature>
<keyword evidence="3" id="KW-1185">Reference proteome</keyword>
<protein>
    <submittedName>
        <fullName evidence="2">DUF4097 family beta strand repeat-containing protein</fullName>
    </submittedName>
</protein>
<dbReference type="InterPro" id="IPR025164">
    <property type="entry name" value="Toastrack_DUF4097"/>
</dbReference>
<gene>
    <name evidence="2" type="ORF">V5O49_03890</name>
</gene>
<name>A0ABU7Z480_9MICO</name>
<dbReference type="RefSeq" id="WP_332901074.1">
    <property type="nucleotide sequence ID" value="NZ_JBAGLP010000107.1"/>
</dbReference>
<dbReference type="Proteomes" id="UP001310387">
    <property type="component" value="Unassembled WGS sequence"/>
</dbReference>
<evidence type="ECO:0000259" key="1">
    <source>
        <dbReference type="Pfam" id="PF13349"/>
    </source>
</evidence>
<proteinExistence type="predicted"/>
<dbReference type="Pfam" id="PF13349">
    <property type="entry name" value="DUF4097"/>
    <property type="match status" value="1"/>
</dbReference>
<evidence type="ECO:0000313" key="3">
    <source>
        <dbReference type="Proteomes" id="UP001310387"/>
    </source>
</evidence>
<accession>A0ABU7Z480</accession>
<evidence type="ECO:0000313" key="2">
    <source>
        <dbReference type="EMBL" id="MEG3614261.1"/>
    </source>
</evidence>
<reference evidence="2" key="1">
    <citation type="journal article" date="2024" name="Antonie Van Leeuwenhoek">
        <title>Isoptericola haloaureus sp. nov., a dimorphic actinobacterium isolated from mangrove sediments of southeast India, implicating biosaline agricultural significance through nitrogen fixation and salt tolerance genes.</title>
        <authorList>
            <person name="Prathaban M."/>
            <person name="Prathiviraj R."/>
            <person name="Ravichandran M."/>
            <person name="Natarajan S.D."/>
            <person name="Sobanaa M."/>
            <person name="Hari Krishna Kumar S."/>
            <person name="Chandrasekar V."/>
            <person name="Selvin J."/>
        </authorList>
    </citation>
    <scope>NUCLEOTIDE SEQUENCE</scope>
    <source>
        <strain evidence="2">MP1014</strain>
    </source>
</reference>
<dbReference type="EMBL" id="JBAGLP010000107">
    <property type="protein sequence ID" value="MEG3614261.1"/>
    <property type="molecule type" value="Genomic_DNA"/>
</dbReference>
<sequence length="266" mass="27070">MSTESWAIAAPQTVEVTGVGALTIRLQDGRADVTVDPETTQVTLEVLEVGEKPLQVDRDGDRLRIGYERNAVEAFVARVRSLGSSERAVVHVTVPPQVRVDVGTTEADVEVAGTSGTVVKTVTGTVRTAGTHGSLYLRSVSGDVASSGHTGDVSAQVVSGALALEGTLGRVTTSSVSGAVAVTAVGTVPMVSAKSVSGDVALRLDAGTPVSLKVRGAAGQAVLDGEVLPSTTRTLSVDHGETPTDGRSIAYVTATVTSARVIVSRG</sequence>
<organism evidence="2 3">
    <name type="scientific">Isoptericola haloaureus</name>
    <dbReference type="NCBI Taxonomy" id="1542902"/>
    <lineage>
        <taxon>Bacteria</taxon>
        <taxon>Bacillati</taxon>
        <taxon>Actinomycetota</taxon>
        <taxon>Actinomycetes</taxon>
        <taxon>Micrococcales</taxon>
        <taxon>Promicromonosporaceae</taxon>
        <taxon>Isoptericola</taxon>
    </lineage>
</organism>
<comment type="caution">
    <text evidence="2">The sequence shown here is derived from an EMBL/GenBank/DDBJ whole genome shotgun (WGS) entry which is preliminary data.</text>
</comment>